<dbReference type="CDD" id="cd21112">
    <property type="entry name" value="alphaLP-like"/>
    <property type="match status" value="1"/>
</dbReference>
<evidence type="ECO:0000256" key="3">
    <source>
        <dbReference type="ARBA" id="ARBA00022729"/>
    </source>
</evidence>
<evidence type="ECO:0000259" key="9">
    <source>
        <dbReference type="Pfam" id="PF00089"/>
    </source>
</evidence>
<evidence type="ECO:0000259" key="10">
    <source>
        <dbReference type="Pfam" id="PF02983"/>
    </source>
</evidence>
<dbReference type="Pfam" id="PF02983">
    <property type="entry name" value="Pro_Al_protease"/>
    <property type="match status" value="1"/>
</dbReference>
<dbReference type="Proteomes" id="UP000763557">
    <property type="component" value="Unassembled WGS sequence"/>
</dbReference>
<feature type="domain" description="Peptidase S1A alpha-lytic prodomain" evidence="10">
    <location>
        <begin position="130"/>
        <end position="180"/>
    </location>
</feature>
<keyword evidence="3 8" id="KW-0732">Signal</keyword>
<keyword evidence="12" id="KW-1185">Reference proteome</keyword>
<keyword evidence="7" id="KW-1015">Disulfide bond</keyword>
<evidence type="ECO:0000256" key="7">
    <source>
        <dbReference type="ARBA" id="ARBA00023157"/>
    </source>
</evidence>
<evidence type="ECO:0000256" key="1">
    <source>
        <dbReference type="ARBA" id="ARBA00007664"/>
    </source>
</evidence>
<reference evidence="11 12" key="1">
    <citation type="submission" date="2020-01" db="EMBL/GenBank/DDBJ databases">
        <title>Kibdelosporangium persica a novel Actinomycetes from a hot desert in Iran.</title>
        <authorList>
            <person name="Safaei N."/>
            <person name="Zaburannyi N."/>
            <person name="Mueller R."/>
            <person name="Wink J."/>
        </authorList>
    </citation>
    <scope>NUCLEOTIDE SEQUENCE [LARGE SCALE GENOMIC DNA]</scope>
    <source>
        <strain evidence="11 12">4NS15</strain>
    </source>
</reference>
<dbReference type="InterPro" id="IPR001254">
    <property type="entry name" value="Trypsin_dom"/>
</dbReference>
<dbReference type="PIRSF" id="PIRSF001134">
    <property type="entry name" value="Streptogrisin"/>
    <property type="match status" value="1"/>
</dbReference>
<evidence type="ECO:0000313" key="11">
    <source>
        <dbReference type="EMBL" id="NRN71177.1"/>
    </source>
</evidence>
<evidence type="ECO:0000256" key="2">
    <source>
        <dbReference type="ARBA" id="ARBA00022670"/>
    </source>
</evidence>
<protein>
    <submittedName>
        <fullName evidence="11">Membrane protein involved in colicin uptake</fullName>
    </submittedName>
</protein>
<feature type="chain" id="PRO_5046482904" evidence="8">
    <location>
        <begin position="30"/>
        <end position="366"/>
    </location>
</feature>
<name>A0ABX2FJX2_9PSEU</name>
<feature type="domain" description="Peptidase S1" evidence="9">
    <location>
        <begin position="244"/>
        <end position="344"/>
    </location>
</feature>
<dbReference type="Pfam" id="PF00089">
    <property type="entry name" value="Trypsin"/>
    <property type="match status" value="1"/>
</dbReference>
<dbReference type="PRINTS" id="PR00861">
    <property type="entry name" value="ALYTICPTASE"/>
</dbReference>
<keyword evidence="5" id="KW-0720">Serine protease</keyword>
<evidence type="ECO:0000256" key="8">
    <source>
        <dbReference type="SAM" id="SignalP"/>
    </source>
</evidence>
<sequence>MNPRKTARLTGAVLIAAAMAVMHSLPASAASSGGTSATDSAIDRIEAENPGLLAAMKRDLGLDATAARDLMATQEAAIGTENSLRTALGESFGGAYFDAATRKLVVSTTDASEVAAVTAAGATARVVATSAAQLDSEVARLNARERSAPSSVTGWYADIVTNEIVVTALPGTAEAAKSFAGSHVRVIEAEAPQLFVKGGDAYYIGSSRCSVGLTVQGGYVTAGHCETETGSAQPNNGTWAGSSFPGNDYAWVRTNSGVTLEPRVGSVTVRGSSSAATGAQVCKAGSTTGWTCGTVGAKNQTVRYQQGAVGGMTATNVRCQAGDSGGGFITPAGQGQGVVSGGNTSTCYFQPLGEILSVYGLRLLTG</sequence>
<gene>
    <name evidence="11" type="ORF">GC106_84520</name>
</gene>
<dbReference type="EMBL" id="JAAATY010000053">
    <property type="protein sequence ID" value="NRN71177.1"/>
    <property type="molecule type" value="Genomic_DNA"/>
</dbReference>
<dbReference type="InterPro" id="IPR004236">
    <property type="entry name" value="Pept_S1_alpha_lytic"/>
</dbReference>
<dbReference type="Gene3D" id="3.30.300.50">
    <property type="match status" value="2"/>
</dbReference>
<evidence type="ECO:0000256" key="4">
    <source>
        <dbReference type="ARBA" id="ARBA00022801"/>
    </source>
</evidence>
<keyword evidence="6" id="KW-0865">Zymogen</keyword>
<feature type="signal peptide" evidence="8">
    <location>
        <begin position="1"/>
        <end position="29"/>
    </location>
</feature>
<dbReference type="InterPro" id="IPR001316">
    <property type="entry name" value="Pept_S1A_streptogrisin"/>
</dbReference>
<evidence type="ECO:0000313" key="12">
    <source>
        <dbReference type="Proteomes" id="UP000763557"/>
    </source>
</evidence>
<comment type="caution">
    <text evidence="11">The sequence shown here is derived from an EMBL/GenBank/DDBJ whole genome shotgun (WGS) entry which is preliminary data.</text>
</comment>
<organism evidence="11 12">
    <name type="scientific">Kibdelosporangium persicum</name>
    <dbReference type="NCBI Taxonomy" id="2698649"/>
    <lineage>
        <taxon>Bacteria</taxon>
        <taxon>Bacillati</taxon>
        <taxon>Actinomycetota</taxon>
        <taxon>Actinomycetes</taxon>
        <taxon>Pseudonocardiales</taxon>
        <taxon>Pseudonocardiaceae</taxon>
        <taxon>Kibdelosporangium</taxon>
    </lineage>
</organism>
<dbReference type="Gene3D" id="2.40.10.10">
    <property type="entry name" value="Trypsin-like serine proteases"/>
    <property type="match status" value="2"/>
</dbReference>
<proteinExistence type="inferred from homology"/>
<keyword evidence="2" id="KW-0645">Protease</keyword>
<dbReference type="InterPro" id="IPR035070">
    <property type="entry name" value="Streptogrisin_prodomain"/>
</dbReference>
<accession>A0ABX2FJX2</accession>
<evidence type="ECO:0000256" key="6">
    <source>
        <dbReference type="ARBA" id="ARBA00023145"/>
    </source>
</evidence>
<dbReference type="SUPFAM" id="SSF50494">
    <property type="entry name" value="Trypsin-like serine proteases"/>
    <property type="match status" value="1"/>
</dbReference>
<comment type="similarity">
    <text evidence="1">Belongs to the peptidase S1 family.</text>
</comment>
<dbReference type="InterPro" id="IPR043504">
    <property type="entry name" value="Peptidase_S1_PA_chymotrypsin"/>
</dbReference>
<evidence type="ECO:0000256" key="5">
    <source>
        <dbReference type="ARBA" id="ARBA00022825"/>
    </source>
</evidence>
<dbReference type="InterPro" id="IPR009003">
    <property type="entry name" value="Peptidase_S1_PA"/>
</dbReference>
<keyword evidence="4" id="KW-0378">Hydrolase</keyword>